<evidence type="ECO:0000256" key="1">
    <source>
        <dbReference type="ARBA" id="ARBA00022553"/>
    </source>
</evidence>
<dbReference type="RefSeq" id="WP_303302062.1">
    <property type="nucleotide sequence ID" value="NZ_BAABDA010000018.1"/>
</dbReference>
<evidence type="ECO:0000259" key="4">
    <source>
        <dbReference type="PROSITE" id="PS50043"/>
    </source>
</evidence>
<proteinExistence type="predicted"/>
<evidence type="ECO:0000313" key="7">
    <source>
        <dbReference type="Proteomes" id="UP001176806"/>
    </source>
</evidence>
<dbReference type="CDD" id="cd06170">
    <property type="entry name" value="LuxR_C_like"/>
    <property type="match status" value="1"/>
</dbReference>
<dbReference type="InterPro" id="IPR039420">
    <property type="entry name" value="WalR-like"/>
</dbReference>
<dbReference type="InterPro" id="IPR016032">
    <property type="entry name" value="Sig_transdc_resp-reg_C-effctor"/>
</dbReference>
<dbReference type="Pfam" id="PF00196">
    <property type="entry name" value="GerE"/>
    <property type="match status" value="1"/>
</dbReference>
<dbReference type="Proteomes" id="UP001176806">
    <property type="component" value="Unassembled WGS sequence"/>
</dbReference>
<sequence>MKKIEIGVIDNQTLFRTGLVEILNNHANFKVLFEVENGITILNILEIQVPEIIIIDLKIEPENGIHLVELIRKKHPDIKIIVLTTFYNTSFINLMTRVGINAFLSKQISHNELCHAINTVYRERIYQTEAYKDILLYSEGADIKALHSRFLVREKLSKRELEILNLICHEYTNHEISKKLFLSIRTVEGHRNNLLSKTGSKNTVGLVLYAIIYKLVEIDYKLLQISMQSPF</sequence>
<dbReference type="InterPro" id="IPR000792">
    <property type="entry name" value="Tscrpt_reg_LuxR_C"/>
</dbReference>
<dbReference type="SUPFAM" id="SSF52172">
    <property type="entry name" value="CheY-like"/>
    <property type="match status" value="1"/>
</dbReference>
<feature type="modified residue" description="4-aspartylphosphate" evidence="3">
    <location>
        <position position="56"/>
    </location>
</feature>
<dbReference type="SMART" id="SM00421">
    <property type="entry name" value="HTH_LUXR"/>
    <property type="match status" value="1"/>
</dbReference>
<protein>
    <submittedName>
        <fullName evidence="6">Response regulator transcription factor</fullName>
    </submittedName>
</protein>
<dbReference type="SUPFAM" id="SSF46894">
    <property type="entry name" value="C-terminal effector domain of the bipartite response regulators"/>
    <property type="match status" value="1"/>
</dbReference>
<dbReference type="InterPro" id="IPR058245">
    <property type="entry name" value="NreC/VraR/RcsB-like_REC"/>
</dbReference>
<dbReference type="PRINTS" id="PR00038">
    <property type="entry name" value="HTHLUXR"/>
</dbReference>
<feature type="domain" description="HTH luxR-type" evidence="4">
    <location>
        <begin position="147"/>
        <end position="214"/>
    </location>
</feature>
<dbReference type="Gene3D" id="3.40.50.2300">
    <property type="match status" value="1"/>
</dbReference>
<dbReference type="SMART" id="SM00448">
    <property type="entry name" value="REC"/>
    <property type="match status" value="1"/>
</dbReference>
<keyword evidence="1 3" id="KW-0597">Phosphoprotein</keyword>
<dbReference type="PROSITE" id="PS50110">
    <property type="entry name" value="RESPONSE_REGULATORY"/>
    <property type="match status" value="1"/>
</dbReference>
<keyword evidence="2" id="KW-0238">DNA-binding</keyword>
<dbReference type="PANTHER" id="PTHR43214:SF43">
    <property type="entry name" value="TWO-COMPONENT RESPONSE REGULATOR"/>
    <property type="match status" value="1"/>
</dbReference>
<dbReference type="PANTHER" id="PTHR43214">
    <property type="entry name" value="TWO-COMPONENT RESPONSE REGULATOR"/>
    <property type="match status" value="1"/>
</dbReference>
<dbReference type="InterPro" id="IPR011006">
    <property type="entry name" value="CheY-like_superfamily"/>
</dbReference>
<accession>A0ABT8WP24</accession>
<dbReference type="CDD" id="cd17535">
    <property type="entry name" value="REC_NarL-like"/>
    <property type="match status" value="1"/>
</dbReference>
<evidence type="ECO:0000256" key="3">
    <source>
        <dbReference type="PROSITE-ProRule" id="PRU00169"/>
    </source>
</evidence>
<name>A0ABT8WP24_9FLAO</name>
<keyword evidence="7" id="KW-1185">Reference proteome</keyword>
<dbReference type="Pfam" id="PF00072">
    <property type="entry name" value="Response_reg"/>
    <property type="match status" value="1"/>
</dbReference>
<evidence type="ECO:0000256" key="2">
    <source>
        <dbReference type="ARBA" id="ARBA00023125"/>
    </source>
</evidence>
<dbReference type="InterPro" id="IPR001789">
    <property type="entry name" value="Sig_transdc_resp-reg_receiver"/>
</dbReference>
<evidence type="ECO:0000259" key="5">
    <source>
        <dbReference type="PROSITE" id="PS50110"/>
    </source>
</evidence>
<evidence type="ECO:0000313" key="6">
    <source>
        <dbReference type="EMBL" id="MDO5974911.1"/>
    </source>
</evidence>
<dbReference type="EMBL" id="JAUOEL010000004">
    <property type="protein sequence ID" value="MDO5974911.1"/>
    <property type="molecule type" value="Genomic_DNA"/>
</dbReference>
<dbReference type="PROSITE" id="PS50043">
    <property type="entry name" value="HTH_LUXR_2"/>
    <property type="match status" value="1"/>
</dbReference>
<feature type="domain" description="Response regulatory" evidence="5">
    <location>
        <begin position="5"/>
        <end position="121"/>
    </location>
</feature>
<gene>
    <name evidence="6" type="ORF">Q4Q40_12000</name>
</gene>
<reference evidence="6" key="1">
    <citation type="submission" date="2023-07" db="EMBL/GenBank/DDBJ databases">
        <title>Two novel species in the genus Flavivirga.</title>
        <authorList>
            <person name="Kwon K."/>
        </authorList>
    </citation>
    <scope>NUCLEOTIDE SEQUENCE</scope>
    <source>
        <strain evidence="6">KACC 14158</strain>
    </source>
</reference>
<organism evidence="6 7">
    <name type="scientific">Flavivirga jejuensis</name>
    <dbReference type="NCBI Taxonomy" id="870487"/>
    <lineage>
        <taxon>Bacteria</taxon>
        <taxon>Pseudomonadati</taxon>
        <taxon>Bacteroidota</taxon>
        <taxon>Flavobacteriia</taxon>
        <taxon>Flavobacteriales</taxon>
        <taxon>Flavobacteriaceae</taxon>
        <taxon>Flavivirga</taxon>
    </lineage>
</organism>
<comment type="caution">
    <text evidence="6">The sequence shown here is derived from an EMBL/GenBank/DDBJ whole genome shotgun (WGS) entry which is preliminary data.</text>
</comment>